<dbReference type="EMBL" id="JABSTQ010010959">
    <property type="protein sequence ID" value="KAG0416369.1"/>
    <property type="molecule type" value="Genomic_DNA"/>
</dbReference>
<keyword evidence="2" id="KW-1185">Reference proteome</keyword>
<comment type="caution">
    <text evidence="1">The sequence shown here is derived from an EMBL/GenBank/DDBJ whole genome shotgun (WGS) entry which is preliminary data.</text>
</comment>
<evidence type="ECO:0000313" key="2">
    <source>
        <dbReference type="Proteomes" id="UP000805193"/>
    </source>
</evidence>
<accession>A0AC60PA27</accession>
<name>A0AC60PA27_IXOPE</name>
<dbReference type="Proteomes" id="UP000805193">
    <property type="component" value="Unassembled WGS sequence"/>
</dbReference>
<evidence type="ECO:0000313" key="1">
    <source>
        <dbReference type="EMBL" id="KAG0416369.1"/>
    </source>
</evidence>
<gene>
    <name evidence="1" type="ORF">HPB47_006466</name>
</gene>
<protein>
    <submittedName>
        <fullName evidence="1">Uncharacterized protein</fullName>
    </submittedName>
</protein>
<sequence length="366" mass="39854">MTARLSQDCIERLFGIIRQSCGGNDHPTPSQFLIVVNCLSFYNLARSPAGGTISKGVLNALLSSQDTVTSARADSDEISNQGSQGNAKEDMQDCVTRARADLDELVDQGKLGDAEKALAHDHIPCFKEKSDSRLTFYIAGYAARKCVKTQHCSECKELCIRDSAPVETDHPASFTKQFDRGGLVYVTDALFVLISRLESIFTSCFSKGAFRTDSVLDLMACVQGNTSTVEPRAFAAPRRGAVRGVLPRRARCSSAPRSRGAAADAAAAECGTSRPRCSRTAPCPRPVPKSTGAPARRPRPESDRLHPVLVHIPPKQERELLPRSFSMERVPVTSSSGNSKGTRSRHVSKTGTCRYINFTFAYFNEC</sequence>
<reference evidence="1 2" key="1">
    <citation type="journal article" date="2020" name="Cell">
        <title>Large-Scale Comparative Analyses of Tick Genomes Elucidate Their Genetic Diversity and Vector Capacities.</title>
        <authorList>
            <consortium name="Tick Genome and Microbiome Consortium (TIGMIC)"/>
            <person name="Jia N."/>
            <person name="Wang J."/>
            <person name="Shi W."/>
            <person name="Du L."/>
            <person name="Sun Y."/>
            <person name="Zhan W."/>
            <person name="Jiang J.F."/>
            <person name="Wang Q."/>
            <person name="Zhang B."/>
            <person name="Ji P."/>
            <person name="Bell-Sakyi L."/>
            <person name="Cui X.M."/>
            <person name="Yuan T.T."/>
            <person name="Jiang B.G."/>
            <person name="Yang W.F."/>
            <person name="Lam T.T."/>
            <person name="Chang Q.C."/>
            <person name="Ding S.J."/>
            <person name="Wang X.J."/>
            <person name="Zhu J.G."/>
            <person name="Ruan X.D."/>
            <person name="Zhao L."/>
            <person name="Wei J.T."/>
            <person name="Ye R.Z."/>
            <person name="Que T.C."/>
            <person name="Du C.H."/>
            <person name="Zhou Y.H."/>
            <person name="Cheng J.X."/>
            <person name="Dai P.F."/>
            <person name="Guo W.B."/>
            <person name="Han X.H."/>
            <person name="Huang E.J."/>
            <person name="Li L.F."/>
            <person name="Wei W."/>
            <person name="Gao Y.C."/>
            <person name="Liu J.Z."/>
            <person name="Shao H.Z."/>
            <person name="Wang X."/>
            <person name="Wang C.C."/>
            <person name="Yang T.C."/>
            <person name="Huo Q.B."/>
            <person name="Li W."/>
            <person name="Chen H.Y."/>
            <person name="Chen S.E."/>
            <person name="Zhou L.G."/>
            <person name="Ni X.B."/>
            <person name="Tian J.H."/>
            <person name="Sheng Y."/>
            <person name="Liu T."/>
            <person name="Pan Y.S."/>
            <person name="Xia L.Y."/>
            <person name="Li J."/>
            <person name="Zhao F."/>
            <person name="Cao W.C."/>
        </authorList>
    </citation>
    <scope>NUCLEOTIDE SEQUENCE [LARGE SCALE GENOMIC DNA]</scope>
    <source>
        <strain evidence="1">Iper-2018</strain>
    </source>
</reference>
<proteinExistence type="predicted"/>
<organism evidence="1 2">
    <name type="scientific">Ixodes persulcatus</name>
    <name type="common">Taiga tick</name>
    <dbReference type="NCBI Taxonomy" id="34615"/>
    <lineage>
        <taxon>Eukaryota</taxon>
        <taxon>Metazoa</taxon>
        <taxon>Ecdysozoa</taxon>
        <taxon>Arthropoda</taxon>
        <taxon>Chelicerata</taxon>
        <taxon>Arachnida</taxon>
        <taxon>Acari</taxon>
        <taxon>Parasitiformes</taxon>
        <taxon>Ixodida</taxon>
        <taxon>Ixodoidea</taxon>
        <taxon>Ixodidae</taxon>
        <taxon>Ixodinae</taxon>
        <taxon>Ixodes</taxon>
    </lineage>
</organism>